<evidence type="ECO:0000256" key="2">
    <source>
        <dbReference type="SAM" id="Phobius"/>
    </source>
</evidence>
<feature type="region of interest" description="Disordered" evidence="1">
    <location>
        <begin position="224"/>
        <end position="270"/>
    </location>
</feature>
<dbReference type="AlphaFoldDB" id="A0AAN7WLG1"/>
<feature type="transmembrane region" description="Helical" evidence="2">
    <location>
        <begin position="113"/>
        <end position="130"/>
    </location>
</feature>
<feature type="transmembrane region" description="Helical" evidence="2">
    <location>
        <begin position="81"/>
        <end position="101"/>
    </location>
</feature>
<keyword evidence="2" id="KW-0472">Membrane</keyword>
<feature type="compositionally biased region" description="Basic and acidic residues" evidence="1">
    <location>
        <begin position="257"/>
        <end position="270"/>
    </location>
</feature>
<protein>
    <submittedName>
        <fullName evidence="3">Uncharacterized protein</fullName>
    </submittedName>
</protein>
<dbReference type="EMBL" id="JAVRQU010000006">
    <property type="protein sequence ID" value="KAK5701620.1"/>
    <property type="molecule type" value="Genomic_DNA"/>
</dbReference>
<comment type="caution">
    <text evidence="3">The sequence shown here is derived from an EMBL/GenBank/DDBJ whole genome shotgun (WGS) entry which is preliminary data.</text>
</comment>
<name>A0AAN7WLG1_9PEZI</name>
<dbReference type="Proteomes" id="UP001310594">
    <property type="component" value="Unassembled WGS sequence"/>
</dbReference>
<evidence type="ECO:0000313" key="4">
    <source>
        <dbReference type="Proteomes" id="UP001310594"/>
    </source>
</evidence>
<proteinExistence type="predicted"/>
<organism evidence="3 4">
    <name type="scientific">Elasticomyces elasticus</name>
    <dbReference type="NCBI Taxonomy" id="574655"/>
    <lineage>
        <taxon>Eukaryota</taxon>
        <taxon>Fungi</taxon>
        <taxon>Dikarya</taxon>
        <taxon>Ascomycota</taxon>
        <taxon>Pezizomycotina</taxon>
        <taxon>Dothideomycetes</taxon>
        <taxon>Dothideomycetidae</taxon>
        <taxon>Mycosphaerellales</taxon>
        <taxon>Teratosphaeriaceae</taxon>
        <taxon>Elasticomyces</taxon>
    </lineage>
</organism>
<keyword evidence="2" id="KW-1133">Transmembrane helix</keyword>
<feature type="transmembrane region" description="Helical" evidence="2">
    <location>
        <begin position="171"/>
        <end position="197"/>
    </location>
</feature>
<reference evidence="3" key="1">
    <citation type="submission" date="2023-08" db="EMBL/GenBank/DDBJ databases">
        <title>Black Yeasts Isolated from many extreme environments.</title>
        <authorList>
            <person name="Coleine C."/>
            <person name="Stajich J.E."/>
            <person name="Selbmann L."/>
        </authorList>
    </citation>
    <scope>NUCLEOTIDE SEQUENCE</scope>
    <source>
        <strain evidence="3">CCFEE 5810</strain>
    </source>
</reference>
<keyword evidence="2" id="KW-0812">Transmembrane</keyword>
<evidence type="ECO:0000256" key="1">
    <source>
        <dbReference type="SAM" id="MobiDB-lite"/>
    </source>
</evidence>
<gene>
    <name evidence="3" type="ORF">LTR97_004437</name>
</gene>
<sequence length="270" mass="30015">MVNLSLAHRVKFEKEATPLDESNHEGSQRVLFALSAAVTIFNVLFLVAGAVTSGIIDYSWFEGNRGGHPAWYKDETVDAKRVPLVFLYCTTPFVLSALSLFATLKNRRSTPSGIALAIGVSTLGFVFWVVQLELQKKCVFGVSPHETPAYCGFSLQETWDSKSFWKSGLAVAYYITWCSICMVLLSTTYLTFALVVLKQRRTAGKPRSLPQAYAYHSAVEETEMHTDRDMPDRSAAPTPVPDDAGGRLPSYRSASLFHEDLTPEKEKEMV</sequence>
<evidence type="ECO:0000313" key="3">
    <source>
        <dbReference type="EMBL" id="KAK5701620.1"/>
    </source>
</evidence>
<feature type="transmembrane region" description="Helical" evidence="2">
    <location>
        <begin position="30"/>
        <end position="61"/>
    </location>
</feature>
<accession>A0AAN7WLG1</accession>